<gene>
    <name evidence="6" type="ORF">ACH49W_19645</name>
</gene>
<evidence type="ECO:0000256" key="2">
    <source>
        <dbReference type="ARBA" id="ARBA00022679"/>
    </source>
</evidence>
<name>A0ABW7X3B6_9NOCA</name>
<evidence type="ECO:0000256" key="4">
    <source>
        <dbReference type="ARBA" id="ARBA00022785"/>
    </source>
</evidence>
<protein>
    <submittedName>
        <fullName evidence="6">S-adenosylmethionine:tRNA ribosyltransferase-isomerase</fullName>
    </submittedName>
</protein>
<dbReference type="PANTHER" id="PTHR30307:SF0">
    <property type="entry name" value="S-ADENOSYLMETHIONINE:TRNA RIBOSYLTRANSFERASE-ISOMERASE"/>
    <property type="match status" value="1"/>
</dbReference>
<dbReference type="SUPFAM" id="SSF111337">
    <property type="entry name" value="QueA-like"/>
    <property type="match status" value="1"/>
</dbReference>
<comment type="caution">
    <text evidence="6">The sequence shown here is derived from an EMBL/GenBank/DDBJ whole genome shotgun (WGS) entry which is preliminary data.</text>
</comment>
<keyword evidence="1" id="KW-0963">Cytoplasm</keyword>
<evidence type="ECO:0000313" key="7">
    <source>
        <dbReference type="Proteomes" id="UP001611415"/>
    </source>
</evidence>
<dbReference type="InterPro" id="IPR042118">
    <property type="entry name" value="QueA_dom1"/>
</dbReference>
<keyword evidence="3" id="KW-0949">S-adenosyl-L-methionine</keyword>
<dbReference type="PANTHER" id="PTHR30307">
    <property type="entry name" value="S-ADENOSYLMETHIONINE:TRNA RIBOSYLTRANSFERASE-ISOMERASE"/>
    <property type="match status" value="1"/>
</dbReference>
<reference evidence="6 7" key="1">
    <citation type="submission" date="2024-10" db="EMBL/GenBank/DDBJ databases">
        <title>The Natural Products Discovery Center: Release of the First 8490 Sequenced Strains for Exploring Actinobacteria Biosynthetic Diversity.</title>
        <authorList>
            <person name="Kalkreuter E."/>
            <person name="Kautsar S.A."/>
            <person name="Yang D."/>
            <person name="Bader C.D."/>
            <person name="Teijaro C.N."/>
            <person name="Fluegel L."/>
            <person name="Davis C.M."/>
            <person name="Simpson J.R."/>
            <person name="Lauterbach L."/>
            <person name="Steele A.D."/>
            <person name="Gui C."/>
            <person name="Meng S."/>
            <person name="Li G."/>
            <person name="Viehrig K."/>
            <person name="Ye F."/>
            <person name="Su P."/>
            <person name="Kiefer A.F."/>
            <person name="Nichols A."/>
            <person name="Cepeda A.J."/>
            <person name="Yan W."/>
            <person name="Fan B."/>
            <person name="Jiang Y."/>
            <person name="Adhikari A."/>
            <person name="Zheng C.-J."/>
            <person name="Schuster L."/>
            <person name="Cowan T.M."/>
            <person name="Smanski M.J."/>
            <person name="Chevrette M.G."/>
            <person name="De Carvalho L.P.S."/>
            <person name="Shen B."/>
        </authorList>
    </citation>
    <scope>NUCLEOTIDE SEQUENCE [LARGE SCALE GENOMIC DNA]</scope>
    <source>
        <strain evidence="6 7">NPDC019275</strain>
    </source>
</reference>
<dbReference type="Pfam" id="PF02547">
    <property type="entry name" value="Queuosine_synth"/>
    <property type="match status" value="1"/>
</dbReference>
<dbReference type="RefSeq" id="WP_357400226.1">
    <property type="nucleotide sequence ID" value="NZ_JBEYCD010000001.1"/>
</dbReference>
<evidence type="ECO:0000256" key="1">
    <source>
        <dbReference type="ARBA" id="ARBA00022490"/>
    </source>
</evidence>
<dbReference type="InterPro" id="IPR003699">
    <property type="entry name" value="QueA"/>
</dbReference>
<evidence type="ECO:0000256" key="5">
    <source>
        <dbReference type="SAM" id="MobiDB-lite"/>
    </source>
</evidence>
<dbReference type="EMBL" id="JBIRYO010000012">
    <property type="protein sequence ID" value="MFI2475592.1"/>
    <property type="molecule type" value="Genomic_DNA"/>
</dbReference>
<keyword evidence="2" id="KW-0808">Transferase</keyword>
<dbReference type="InterPro" id="IPR036100">
    <property type="entry name" value="QueA_sf"/>
</dbReference>
<keyword evidence="7" id="KW-1185">Reference proteome</keyword>
<sequence length="377" mass="40568">MSEASIVPARGAPRHRPLTKHGNAGAETASAGWARFFDLPDRYNADAPPETRGTARDDVRLLVAGDRTTHARFRELPHYLRPGDLVVVNNSATTSAAVDAAMGELPITLHFATWLDDGGWVVEVRTRERTPLPSRELRAGTVIELPDGTRATLRGTWLPGARRLWIADVTTDPRVLMNEHGRPITYSYVPRRWSLSYYATVFGRVRGSAEMPSAARPFTHDVVLDLITSGVSLAPITLHTGVSSPEAGEPPSPERFAVPAATARMVNDTAAAGGRIVAVGTTVTRALESAADEAGRVRPASGWTELVLGADRPARVVDGLITGWHAPGASHLDLLVAVVGEATVRRAYAEALDTGYLWHEFGDSALLFRGDGRDRSA</sequence>
<accession>A0ABW7X3B6</accession>
<feature type="region of interest" description="Disordered" evidence="5">
    <location>
        <begin position="1"/>
        <end position="26"/>
    </location>
</feature>
<evidence type="ECO:0000256" key="3">
    <source>
        <dbReference type="ARBA" id="ARBA00022691"/>
    </source>
</evidence>
<dbReference type="Gene3D" id="3.40.1780.10">
    <property type="entry name" value="QueA-like"/>
    <property type="match status" value="1"/>
</dbReference>
<proteinExistence type="predicted"/>
<dbReference type="Gene3D" id="2.40.10.240">
    <property type="entry name" value="QueA-like"/>
    <property type="match status" value="1"/>
</dbReference>
<organism evidence="6 7">
    <name type="scientific">Nocardia xishanensis</name>
    <dbReference type="NCBI Taxonomy" id="238964"/>
    <lineage>
        <taxon>Bacteria</taxon>
        <taxon>Bacillati</taxon>
        <taxon>Actinomycetota</taxon>
        <taxon>Actinomycetes</taxon>
        <taxon>Mycobacteriales</taxon>
        <taxon>Nocardiaceae</taxon>
        <taxon>Nocardia</taxon>
    </lineage>
</organism>
<evidence type="ECO:0000313" key="6">
    <source>
        <dbReference type="EMBL" id="MFI2475592.1"/>
    </source>
</evidence>
<dbReference type="Proteomes" id="UP001611415">
    <property type="component" value="Unassembled WGS sequence"/>
</dbReference>
<keyword evidence="4" id="KW-0671">Queuosine biosynthesis</keyword>
<dbReference type="InterPro" id="IPR042119">
    <property type="entry name" value="QueA_dom2"/>
</dbReference>